<dbReference type="InterPro" id="IPR029058">
    <property type="entry name" value="AB_hydrolase_fold"/>
</dbReference>
<reference evidence="5 6" key="2">
    <citation type="submission" date="2017-09" db="EMBL/GenBank/DDBJ databases">
        <title>Depth-based differentiation of microbial function through sediment-hosted aquifers and enrichment of novel symbionts in the deep terrestrial subsurface.</title>
        <authorList>
            <person name="Probst A.J."/>
            <person name="Ladd B."/>
            <person name="Jarett J.K."/>
            <person name="Geller-Mcgrath D.E."/>
            <person name="Sieber C.M."/>
            <person name="Emerson J.B."/>
            <person name="Anantharaman K."/>
            <person name="Thomas B.C."/>
            <person name="Malmstrom R."/>
            <person name="Stieglmeier M."/>
            <person name="Klingl A."/>
            <person name="Woyke T."/>
            <person name="Ryan C.M."/>
            <person name="Banfield J.F."/>
        </authorList>
    </citation>
    <scope>NUCLEOTIDE SEQUENCE [LARGE SCALE GENOMIC DNA]</scope>
    <source>
        <strain evidence="4">CG_4_10_14_3_um_filter_34_13</strain>
    </source>
</reference>
<keyword evidence="1" id="KW-0472">Membrane</keyword>
<evidence type="ECO:0000313" key="5">
    <source>
        <dbReference type="Proteomes" id="UP000230646"/>
    </source>
</evidence>
<proteinExistence type="predicted"/>
<protein>
    <submittedName>
        <fullName evidence="4">Alpha/beta hydrolase</fullName>
    </submittedName>
</protein>
<dbReference type="EMBL" id="PFIP01000075">
    <property type="protein sequence ID" value="PIX34416.1"/>
    <property type="molecule type" value="Genomic_DNA"/>
</dbReference>
<reference evidence="3" key="1">
    <citation type="submission" date="2017-09" db="EMBL/GenBank/DDBJ databases">
        <title>Depth-based differentiation of microbial function through sediment-hosted aquifers and enrichment of novel symbionts in the deep terrestrial subsurface.</title>
        <authorList>
            <person name="Probst A.J."/>
            <person name="Ladd B."/>
            <person name="Jarett J.K."/>
            <person name="Geller-Mcgrath D.E."/>
            <person name="Sieber C.M.K."/>
            <person name="Emerson J.B."/>
            <person name="Anantharaman K."/>
            <person name="Thomas B.C."/>
            <person name="Malmstrom R."/>
            <person name="Stieglmeier M."/>
            <person name="Klingl A."/>
            <person name="Woyke T."/>
            <person name="Ryan C.M."/>
            <person name="Banfield J.F."/>
        </authorList>
    </citation>
    <scope>NUCLEOTIDE SEQUENCE</scope>
    <source>
        <strain evidence="3">CG_4_8_14_3_um_filter_34_18</strain>
    </source>
</reference>
<evidence type="ECO:0000256" key="1">
    <source>
        <dbReference type="SAM" id="Phobius"/>
    </source>
</evidence>
<keyword evidence="1" id="KW-1133">Transmembrane helix</keyword>
<organism evidence="4 5">
    <name type="scientific">Candidatus Infernicultor aquiphilus</name>
    <dbReference type="NCBI Taxonomy" id="1805029"/>
    <lineage>
        <taxon>Bacteria</taxon>
        <taxon>Pseudomonadati</taxon>
        <taxon>Atribacterota</taxon>
        <taxon>Candidatus Phoenicimicrobiia</taxon>
        <taxon>Candidatus Pheonicimicrobiales</taxon>
        <taxon>Candidatus Phoenicimicrobiaceae</taxon>
        <taxon>Candidatus Infernicultor</taxon>
    </lineage>
</organism>
<keyword evidence="1" id="KW-0812">Transmembrane</keyword>
<accession>A0A2M7K8E5</accession>
<name>A0A2M7PT76_9BACT</name>
<evidence type="ECO:0000259" key="2">
    <source>
        <dbReference type="Pfam" id="PF02129"/>
    </source>
</evidence>
<dbReference type="AlphaFoldDB" id="A0A2M7PT76"/>
<feature type="domain" description="Xaa-Pro dipeptidyl-peptidase-like" evidence="2">
    <location>
        <begin position="169"/>
        <end position="420"/>
    </location>
</feature>
<accession>A0A2M7PT76</accession>
<feature type="transmembrane region" description="Helical" evidence="1">
    <location>
        <begin position="7"/>
        <end position="28"/>
    </location>
</feature>
<comment type="caution">
    <text evidence="4">The sequence shown here is derived from an EMBL/GenBank/DDBJ whole genome shotgun (WGS) entry which is preliminary data.</text>
</comment>
<dbReference type="SUPFAM" id="SSF53474">
    <property type="entry name" value="alpha/beta-Hydrolases"/>
    <property type="match status" value="1"/>
</dbReference>
<keyword evidence="4" id="KW-0378">Hydrolase</keyword>
<dbReference type="Proteomes" id="UP000231493">
    <property type="component" value="Unassembled WGS sequence"/>
</dbReference>
<dbReference type="Proteomes" id="UP000230646">
    <property type="component" value="Unassembled WGS sequence"/>
</dbReference>
<gene>
    <name evidence="4" type="ORF">COZ07_00660</name>
    <name evidence="3" type="ORF">COZ58_03945</name>
</gene>
<dbReference type="InterPro" id="IPR000383">
    <property type="entry name" value="Xaa-Pro-like_dom"/>
</dbReference>
<dbReference type="InterPro" id="IPR053145">
    <property type="entry name" value="AB_hydrolase_Est10"/>
</dbReference>
<evidence type="ECO:0000313" key="3">
    <source>
        <dbReference type="EMBL" id="PIX34416.1"/>
    </source>
</evidence>
<sequence>MKKIYRILFIVLICFTLIIIGSTFFIVLAQQQVTSAASGIEGIWEGRLKVPGIELRIVCKISKNPNGTLTATLDSPDQGVTDIPVEKVMVKDNDLYMEINSLGGIFEGKISSDFLTIEGQWKQSGQILPLIVKRVNTAIEILRPQEPKKPYPYLEEEVIYENKEAKITLAGTLTLPSKEGSFPVVLLITGSGPQDRNETVFGHHPFLVLGDYLTRQGIAVLRVDDRGVGGSTGDFSQATSEDFASDVLAGIEYLKARKEINPRKIGLIGHSEGGIIAPMVAVKSPDVAFIILMAGTGLTGEEILYLQTGLISKEMGISEKDITKNLQLNNKIFSVIKEEEDNKIVEEKIRQIFMTYWEDLSEEEKSKIGNPEDYLKAQLQSLLSPWFRFFLTYDPQPTLSKVNCPVLAINGEKDLQVPPKENLSAIKEALQTGGNENFTIKELPGLNHLFQTAQTGVPAEYAKIEETISPEVLKIISDWILEQTRDK</sequence>
<dbReference type="RefSeq" id="WP_406606688.1">
    <property type="nucleotide sequence ID" value="NZ_PFKO01000021.1"/>
</dbReference>
<dbReference type="GO" id="GO:0052689">
    <property type="term" value="F:carboxylic ester hydrolase activity"/>
    <property type="evidence" value="ECO:0007669"/>
    <property type="project" value="TreeGrafter"/>
</dbReference>
<evidence type="ECO:0000313" key="4">
    <source>
        <dbReference type="EMBL" id="PIY33838.1"/>
    </source>
</evidence>
<dbReference type="Gene3D" id="3.40.50.1820">
    <property type="entry name" value="alpha/beta hydrolase"/>
    <property type="match status" value="1"/>
</dbReference>
<dbReference type="Pfam" id="PF02129">
    <property type="entry name" value="Peptidase_S15"/>
    <property type="match status" value="1"/>
</dbReference>
<dbReference type="EMBL" id="PFKO01000021">
    <property type="protein sequence ID" value="PIY33838.1"/>
    <property type="molecule type" value="Genomic_DNA"/>
</dbReference>
<dbReference type="PANTHER" id="PTHR43265">
    <property type="entry name" value="ESTERASE ESTD"/>
    <property type="match status" value="1"/>
</dbReference>
<dbReference type="PANTHER" id="PTHR43265:SF1">
    <property type="entry name" value="ESTERASE ESTD"/>
    <property type="match status" value="1"/>
</dbReference>
<evidence type="ECO:0000313" key="6">
    <source>
        <dbReference type="Proteomes" id="UP000231493"/>
    </source>
</evidence>